<evidence type="ECO:0000259" key="2">
    <source>
        <dbReference type="Pfam" id="PF13406"/>
    </source>
</evidence>
<dbReference type="AlphaFoldDB" id="A0A3B0TCC9"/>
<dbReference type="GO" id="GO:0009253">
    <property type="term" value="P:peptidoglycan catabolic process"/>
    <property type="evidence" value="ECO:0007669"/>
    <property type="project" value="TreeGrafter"/>
</dbReference>
<reference evidence="3" key="1">
    <citation type="submission" date="2018-06" db="EMBL/GenBank/DDBJ databases">
        <authorList>
            <person name="Zhirakovskaya E."/>
        </authorList>
    </citation>
    <scope>NUCLEOTIDE SEQUENCE</scope>
</reference>
<feature type="domain" description="Peptidoglycan binding-like" evidence="1">
    <location>
        <begin position="352"/>
        <end position="408"/>
    </location>
</feature>
<dbReference type="PANTHER" id="PTHR30163:SF8">
    <property type="entry name" value="LYTIC MUREIN TRANSGLYCOSYLASE"/>
    <property type="match status" value="1"/>
</dbReference>
<dbReference type="NCBIfam" id="TIGR02283">
    <property type="entry name" value="MltB_2"/>
    <property type="match status" value="1"/>
</dbReference>
<proteinExistence type="predicted"/>
<dbReference type="Pfam" id="PF13406">
    <property type="entry name" value="SLT_2"/>
    <property type="match status" value="1"/>
</dbReference>
<dbReference type="InterPro" id="IPR002477">
    <property type="entry name" value="Peptidoglycan-bd-like"/>
</dbReference>
<dbReference type="SUPFAM" id="SSF47090">
    <property type="entry name" value="PGBD-like"/>
    <property type="match status" value="1"/>
</dbReference>
<evidence type="ECO:0000259" key="1">
    <source>
        <dbReference type="Pfam" id="PF01471"/>
    </source>
</evidence>
<dbReference type="InterPro" id="IPR023346">
    <property type="entry name" value="Lysozyme-like_dom_sf"/>
</dbReference>
<dbReference type="InterPro" id="IPR043426">
    <property type="entry name" value="MltB-like"/>
</dbReference>
<dbReference type="Pfam" id="PF01471">
    <property type="entry name" value="PG_binding_1"/>
    <property type="match status" value="1"/>
</dbReference>
<gene>
    <name evidence="3" type="ORF">MNBD_ALPHA09-2301</name>
</gene>
<dbReference type="SUPFAM" id="SSF53955">
    <property type="entry name" value="Lysozyme-like"/>
    <property type="match status" value="1"/>
</dbReference>
<keyword evidence="3" id="KW-0378">Hydrolase</keyword>
<accession>A0A3B0TCC9</accession>
<dbReference type="InterPro" id="IPR036365">
    <property type="entry name" value="PGBD-like_sf"/>
</dbReference>
<dbReference type="InterPro" id="IPR031304">
    <property type="entry name" value="SLT_2"/>
</dbReference>
<sequence>MTIALRSEALKAGLLAATLLGGIAFSTAADAQNRNCRNTGNFSRWLADFKAEAVSAGISSRTIASALNGLKFAPEIVRKDRRQGVFSQSFLQFSGRMVAQNRLNIGRKKLRSLARTFAAIKKKYGVPGPVLAAFWGLETDFGANIGNEPTIRSIATLAFDCRRPELFRPQLMDALRIIERGDLTARQMVGAWAGELGQTQFMASEYFRRAVDFDGDGRVDLLRSAPDALASSAALLASYGWRRGEPWVEEVRVPRDMNWAKADLGIKHPRSAWAKAGVFRANGKPLARGNAPAALLLPMGRNGPAFLAYRNFDIYLKWNQSYTYALTAAYFATRLAGAPKVRKGNAAVQHLSGGQIKELQRRLIGLGHDVGGADGTIGRKTRAAVKAVQLKLGLPADSYPTPKLLQALR</sequence>
<dbReference type="Gene3D" id="1.10.530.10">
    <property type="match status" value="1"/>
</dbReference>
<dbReference type="EMBL" id="UOEM01000096">
    <property type="protein sequence ID" value="VAW16291.1"/>
    <property type="molecule type" value="Genomic_DNA"/>
</dbReference>
<dbReference type="InterPro" id="IPR011970">
    <property type="entry name" value="MltB_2"/>
</dbReference>
<dbReference type="EC" id="3.2.1.-" evidence="3"/>
<keyword evidence="3" id="KW-0326">Glycosidase</keyword>
<protein>
    <submittedName>
        <fullName evidence="3">FIG004335: Membrane-bound lytic murein transglycosylase B</fullName>
        <ecNumber evidence="3">3.2.1.-</ecNumber>
    </submittedName>
</protein>
<organism evidence="3">
    <name type="scientific">hydrothermal vent metagenome</name>
    <dbReference type="NCBI Taxonomy" id="652676"/>
    <lineage>
        <taxon>unclassified sequences</taxon>
        <taxon>metagenomes</taxon>
        <taxon>ecological metagenomes</taxon>
    </lineage>
</organism>
<dbReference type="Gene3D" id="1.10.8.350">
    <property type="entry name" value="Bacterial muramidase"/>
    <property type="match status" value="1"/>
</dbReference>
<feature type="domain" description="Transglycosylase SLT" evidence="2">
    <location>
        <begin position="42"/>
        <end position="332"/>
    </location>
</feature>
<dbReference type="PANTHER" id="PTHR30163">
    <property type="entry name" value="MEMBRANE-BOUND LYTIC MUREIN TRANSGLYCOSYLASE B"/>
    <property type="match status" value="1"/>
</dbReference>
<dbReference type="InterPro" id="IPR036366">
    <property type="entry name" value="PGBDSf"/>
</dbReference>
<dbReference type="GO" id="GO:0008933">
    <property type="term" value="F:peptidoglycan lytic transglycosylase activity"/>
    <property type="evidence" value="ECO:0007669"/>
    <property type="project" value="TreeGrafter"/>
</dbReference>
<dbReference type="GO" id="GO:0016798">
    <property type="term" value="F:hydrolase activity, acting on glycosyl bonds"/>
    <property type="evidence" value="ECO:0007669"/>
    <property type="project" value="UniProtKB-KW"/>
</dbReference>
<name>A0A3B0TCC9_9ZZZZ</name>
<dbReference type="Gene3D" id="1.10.101.10">
    <property type="entry name" value="PGBD-like superfamily/PGBD"/>
    <property type="match status" value="1"/>
</dbReference>
<evidence type="ECO:0000313" key="3">
    <source>
        <dbReference type="EMBL" id="VAW16291.1"/>
    </source>
</evidence>